<dbReference type="PANTHER" id="PTHR14340:SF9">
    <property type="entry name" value="FIBRONECTIN TYPE-III DOMAIN-CONTAINING PROTEIN"/>
    <property type="match status" value="1"/>
</dbReference>
<keyword evidence="6" id="KW-1185">Reference proteome</keyword>
<evidence type="ECO:0000259" key="3">
    <source>
        <dbReference type="PROSITE" id="PS50835"/>
    </source>
</evidence>
<dbReference type="SMART" id="SM00409">
    <property type="entry name" value="IG"/>
    <property type="match status" value="2"/>
</dbReference>
<dbReference type="InterPro" id="IPR003598">
    <property type="entry name" value="Ig_sub2"/>
</dbReference>
<feature type="non-terminal residue" evidence="5">
    <location>
        <position position="431"/>
    </location>
</feature>
<dbReference type="FunFam" id="2.60.40.10:FF:000107">
    <property type="entry name" value="Myosin, light chain kinase a"/>
    <property type="match status" value="1"/>
</dbReference>
<comment type="caution">
    <text evidence="5">The sequence shown here is derived from an EMBL/GenBank/DDBJ whole genome shotgun (WGS) entry which is preliminary data.</text>
</comment>
<dbReference type="InterPro" id="IPR036179">
    <property type="entry name" value="Ig-like_dom_sf"/>
</dbReference>
<dbReference type="InterPro" id="IPR003599">
    <property type="entry name" value="Ig_sub"/>
</dbReference>
<evidence type="ECO:0000256" key="2">
    <source>
        <dbReference type="ARBA" id="ARBA00023319"/>
    </source>
</evidence>
<dbReference type="SUPFAM" id="SSF49265">
    <property type="entry name" value="Fibronectin type III"/>
    <property type="match status" value="2"/>
</dbReference>
<dbReference type="Pfam" id="PF00041">
    <property type="entry name" value="fn3"/>
    <property type="match status" value="2"/>
</dbReference>
<gene>
    <name evidence="5" type="ORF">PFISCL1PPCAC_16727</name>
</gene>
<dbReference type="PROSITE" id="PS50853">
    <property type="entry name" value="FN3"/>
    <property type="match status" value="3"/>
</dbReference>
<dbReference type="PROSITE" id="PS50835">
    <property type="entry name" value="IG_LIKE"/>
    <property type="match status" value="1"/>
</dbReference>
<keyword evidence="2" id="KW-0393">Immunoglobulin domain</keyword>
<evidence type="ECO:0000313" key="6">
    <source>
        <dbReference type="Proteomes" id="UP001432322"/>
    </source>
</evidence>
<sequence>SHDGGSRVIGYNVQYRDINSAKWVTANSSLVSGHELKVTGLRDMGEYEFRVIAKNAAGFGKYSLPSHKVPTEQLSSPPGPSSQASAASIGWNHVTLTWNPSLDDGGSKITGYHVEQREYGSNNWLTVSDYNIVNPEYTVPNLKEFHDYEFRILAENKETGGSKPYIVVKPEDQAEPLNRRAVFKCEAIGRPTPTARWLRNGRELPESTRYRFEDHDGVYKFMIKEVWDIDAGEYTCNLSNPYGNDQATARLVVQGATRYHTHVPNTILPDGEMVRLKIYFSGTVPFTHSLTLNKEEISPGHPTIRMVDFGNHVLITIPALHNSEAGRYEYTVANDSGEASTGFWLNVTGLPSAPQGPLGISNIGLTHVNLAWTPPVDDGGSKISSYVVEKRDVAKDEWTVVASSVRYLSCLISGLFSTNTNSACLLVTRTD</sequence>
<feature type="domain" description="Ig-like" evidence="3">
    <location>
        <begin position="164"/>
        <end position="254"/>
    </location>
</feature>
<protein>
    <submittedName>
        <fullName evidence="5">Uncharacterized protein</fullName>
    </submittedName>
</protein>
<evidence type="ECO:0000259" key="4">
    <source>
        <dbReference type="PROSITE" id="PS50853"/>
    </source>
</evidence>
<dbReference type="Gene3D" id="2.60.40.10">
    <property type="entry name" value="Immunoglobulins"/>
    <property type="match status" value="5"/>
</dbReference>
<name>A0AAV5W0S3_9BILA</name>
<feature type="domain" description="Fibronectin type-III" evidence="4">
    <location>
        <begin position="353"/>
        <end position="431"/>
    </location>
</feature>
<dbReference type="InterPro" id="IPR003961">
    <property type="entry name" value="FN3_dom"/>
</dbReference>
<keyword evidence="1" id="KW-0677">Repeat</keyword>
<dbReference type="Proteomes" id="UP001432322">
    <property type="component" value="Unassembled WGS sequence"/>
</dbReference>
<dbReference type="AlphaFoldDB" id="A0AAV5W0S3"/>
<dbReference type="EMBL" id="BTSY01000004">
    <property type="protein sequence ID" value="GMT25430.1"/>
    <property type="molecule type" value="Genomic_DNA"/>
</dbReference>
<evidence type="ECO:0000256" key="1">
    <source>
        <dbReference type="ARBA" id="ARBA00022737"/>
    </source>
</evidence>
<dbReference type="InterPro" id="IPR007110">
    <property type="entry name" value="Ig-like_dom"/>
</dbReference>
<evidence type="ECO:0000313" key="5">
    <source>
        <dbReference type="EMBL" id="GMT25430.1"/>
    </source>
</evidence>
<feature type="domain" description="Fibronectin type-III" evidence="4">
    <location>
        <begin position="77"/>
        <end position="176"/>
    </location>
</feature>
<dbReference type="SMART" id="SM00060">
    <property type="entry name" value="FN3"/>
    <property type="match status" value="3"/>
</dbReference>
<proteinExistence type="predicted"/>
<feature type="domain" description="Fibronectin type-III" evidence="4">
    <location>
        <begin position="1"/>
        <end position="74"/>
    </location>
</feature>
<organism evidence="5 6">
    <name type="scientific">Pristionchus fissidentatus</name>
    <dbReference type="NCBI Taxonomy" id="1538716"/>
    <lineage>
        <taxon>Eukaryota</taxon>
        <taxon>Metazoa</taxon>
        <taxon>Ecdysozoa</taxon>
        <taxon>Nematoda</taxon>
        <taxon>Chromadorea</taxon>
        <taxon>Rhabditida</taxon>
        <taxon>Rhabditina</taxon>
        <taxon>Diplogasteromorpha</taxon>
        <taxon>Diplogasteroidea</taxon>
        <taxon>Neodiplogasteridae</taxon>
        <taxon>Pristionchus</taxon>
    </lineage>
</organism>
<dbReference type="InterPro" id="IPR036116">
    <property type="entry name" value="FN3_sf"/>
</dbReference>
<dbReference type="PANTHER" id="PTHR14340">
    <property type="entry name" value="MICROFIBRIL-ASSOCIATED GLYCOPROTEIN 3"/>
    <property type="match status" value="1"/>
</dbReference>
<dbReference type="SMART" id="SM00408">
    <property type="entry name" value="IGc2"/>
    <property type="match status" value="1"/>
</dbReference>
<dbReference type="SUPFAM" id="SSF48726">
    <property type="entry name" value="Immunoglobulin"/>
    <property type="match status" value="2"/>
</dbReference>
<dbReference type="Pfam" id="PF07679">
    <property type="entry name" value="I-set"/>
    <property type="match status" value="1"/>
</dbReference>
<feature type="non-terminal residue" evidence="5">
    <location>
        <position position="1"/>
    </location>
</feature>
<dbReference type="InterPro" id="IPR013783">
    <property type="entry name" value="Ig-like_fold"/>
</dbReference>
<dbReference type="CDD" id="cd00063">
    <property type="entry name" value="FN3"/>
    <property type="match status" value="3"/>
</dbReference>
<accession>A0AAV5W0S3</accession>
<reference evidence="5" key="1">
    <citation type="submission" date="2023-10" db="EMBL/GenBank/DDBJ databases">
        <title>Genome assembly of Pristionchus species.</title>
        <authorList>
            <person name="Yoshida K."/>
            <person name="Sommer R.J."/>
        </authorList>
    </citation>
    <scope>NUCLEOTIDE SEQUENCE</scope>
    <source>
        <strain evidence="5">RS5133</strain>
    </source>
</reference>
<dbReference type="InterPro" id="IPR013098">
    <property type="entry name" value="Ig_I-set"/>
</dbReference>